<protein>
    <recommendedName>
        <fullName evidence="2">CBU-0592-like domain-containing protein</fullName>
    </recommendedName>
</protein>
<feature type="transmembrane region" description="Helical" evidence="1">
    <location>
        <begin position="6"/>
        <end position="26"/>
    </location>
</feature>
<accession>A0A5B7ZUJ0</accession>
<dbReference type="NCBIfam" id="NF047864">
    <property type="entry name" value="CBU_0592_membra"/>
    <property type="match status" value="1"/>
</dbReference>
<reference evidence="3 4" key="1">
    <citation type="submission" date="2019-06" db="EMBL/GenBank/DDBJ databases">
        <title>Thermomonas aquatica sp. nov., isolated from an industrial wastewater treatment plant.</title>
        <authorList>
            <person name="Jeon J.H."/>
            <person name="Park D.-S."/>
        </authorList>
    </citation>
    <scope>NUCLEOTIDE SEQUENCE [LARGE SCALE GENOMIC DNA]</scope>
    <source>
        <strain evidence="3 4">SY21</strain>
    </source>
</reference>
<evidence type="ECO:0000313" key="4">
    <source>
        <dbReference type="Proteomes" id="UP000308149"/>
    </source>
</evidence>
<feature type="domain" description="CBU-0592-like" evidence="2">
    <location>
        <begin position="8"/>
        <end position="82"/>
    </location>
</feature>
<keyword evidence="4" id="KW-1185">Reference proteome</keyword>
<dbReference type="InterPro" id="IPR058058">
    <property type="entry name" value="CBU_0592-like"/>
</dbReference>
<evidence type="ECO:0000313" key="3">
    <source>
        <dbReference type="EMBL" id="QDA58206.1"/>
    </source>
</evidence>
<dbReference type="OrthoDB" id="5957557at2"/>
<keyword evidence="1" id="KW-0812">Transmembrane</keyword>
<dbReference type="AlphaFoldDB" id="A0A5B7ZUJ0"/>
<dbReference type="Pfam" id="PF26604">
    <property type="entry name" value="CBU_0592"/>
    <property type="match status" value="1"/>
</dbReference>
<name>A0A5B7ZUJ0_9GAMM</name>
<dbReference type="EMBL" id="CP040871">
    <property type="protein sequence ID" value="QDA58206.1"/>
    <property type="molecule type" value="Genomic_DNA"/>
</dbReference>
<keyword evidence="1" id="KW-0472">Membrane</keyword>
<dbReference type="RefSeq" id="WP_139717447.1">
    <property type="nucleotide sequence ID" value="NZ_CP040871.1"/>
</dbReference>
<evidence type="ECO:0000256" key="1">
    <source>
        <dbReference type="SAM" id="Phobius"/>
    </source>
</evidence>
<sequence length="91" mass="9638">MALELAWYDWVGLLGTAMILGGFALLQAGKLSGTGLVYQLLNLCGAAGILVSLLGTFNLSVFLLEAAWMAVSLYGIARSFRQKAEAKATRA</sequence>
<dbReference type="KEGG" id="thes:FHQ07_13250"/>
<keyword evidence="1" id="KW-1133">Transmembrane helix</keyword>
<organism evidence="3 4">
    <name type="scientific">Thermomonas aquatica</name>
    <dbReference type="NCBI Taxonomy" id="2202149"/>
    <lineage>
        <taxon>Bacteria</taxon>
        <taxon>Pseudomonadati</taxon>
        <taxon>Pseudomonadota</taxon>
        <taxon>Gammaproteobacteria</taxon>
        <taxon>Lysobacterales</taxon>
        <taxon>Lysobacteraceae</taxon>
        <taxon>Thermomonas</taxon>
    </lineage>
</organism>
<gene>
    <name evidence="3" type="ORF">FHQ07_13250</name>
</gene>
<proteinExistence type="predicted"/>
<feature type="transmembrane region" description="Helical" evidence="1">
    <location>
        <begin position="59"/>
        <end position="77"/>
    </location>
</feature>
<evidence type="ECO:0000259" key="2">
    <source>
        <dbReference type="Pfam" id="PF26604"/>
    </source>
</evidence>
<dbReference type="Proteomes" id="UP000308149">
    <property type="component" value="Chromosome"/>
</dbReference>